<keyword evidence="6" id="KW-0418">Kinase</keyword>
<dbReference type="GO" id="GO:0000307">
    <property type="term" value="C:cyclin-dependent protein kinase holoenzyme complex"/>
    <property type="evidence" value="ECO:0007669"/>
    <property type="project" value="TreeGrafter"/>
</dbReference>
<gene>
    <name evidence="15" type="ORF">INT46_010000</name>
</gene>
<evidence type="ECO:0000256" key="12">
    <source>
        <dbReference type="RuleBase" id="RU000304"/>
    </source>
</evidence>
<feature type="compositionally biased region" description="Low complexity" evidence="13">
    <location>
        <begin position="31"/>
        <end position="43"/>
    </location>
</feature>
<evidence type="ECO:0000259" key="14">
    <source>
        <dbReference type="PROSITE" id="PS50011"/>
    </source>
</evidence>
<keyword evidence="7 11" id="KW-0067">ATP-binding</keyword>
<dbReference type="GO" id="GO:0000082">
    <property type="term" value="P:G1/S transition of mitotic cell cycle"/>
    <property type="evidence" value="ECO:0007669"/>
    <property type="project" value="TreeGrafter"/>
</dbReference>
<evidence type="ECO:0000256" key="9">
    <source>
        <dbReference type="ARBA" id="ARBA00047811"/>
    </source>
</evidence>
<dbReference type="EMBL" id="JAEPRC010000083">
    <property type="protein sequence ID" value="KAG2210191.1"/>
    <property type="molecule type" value="Genomic_DNA"/>
</dbReference>
<dbReference type="PANTHER" id="PTHR24056:SF254">
    <property type="entry name" value="CYCLIN-DEPENDENT KINASE 2"/>
    <property type="match status" value="1"/>
</dbReference>
<feature type="compositionally biased region" description="Pro residues" evidence="13">
    <location>
        <begin position="1"/>
        <end position="10"/>
    </location>
</feature>
<keyword evidence="4" id="KW-0808">Transferase</keyword>
<dbReference type="InterPro" id="IPR000719">
    <property type="entry name" value="Prot_kinase_dom"/>
</dbReference>
<dbReference type="InterPro" id="IPR017441">
    <property type="entry name" value="Protein_kinase_ATP_BS"/>
</dbReference>
<dbReference type="PROSITE" id="PS00107">
    <property type="entry name" value="PROTEIN_KINASE_ATP"/>
    <property type="match status" value="1"/>
</dbReference>
<evidence type="ECO:0000256" key="3">
    <source>
        <dbReference type="ARBA" id="ARBA00022527"/>
    </source>
</evidence>
<dbReference type="GO" id="GO:0010468">
    <property type="term" value="P:regulation of gene expression"/>
    <property type="evidence" value="ECO:0007669"/>
    <property type="project" value="TreeGrafter"/>
</dbReference>
<dbReference type="GO" id="GO:0030332">
    <property type="term" value="F:cyclin binding"/>
    <property type="evidence" value="ECO:0007669"/>
    <property type="project" value="TreeGrafter"/>
</dbReference>
<keyword evidence="3 12" id="KW-0723">Serine/threonine-protein kinase</keyword>
<dbReference type="Gene3D" id="1.10.510.10">
    <property type="entry name" value="Transferase(Phosphotransferase) domain 1"/>
    <property type="match status" value="1"/>
</dbReference>
<organism evidence="15 16">
    <name type="scientific">Mucor plumbeus</name>
    <dbReference type="NCBI Taxonomy" id="97098"/>
    <lineage>
        <taxon>Eukaryota</taxon>
        <taxon>Fungi</taxon>
        <taxon>Fungi incertae sedis</taxon>
        <taxon>Mucoromycota</taxon>
        <taxon>Mucoromycotina</taxon>
        <taxon>Mucoromycetes</taxon>
        <taxon>Mucorales</taxon>
        <taxon>Mucorineae</taxon>
        <taxon>Mucoraceae</taxon>
        <taxon>Mucor</taxon>
    </lineage>
</organism>
<dbReference type="FunFam" id="1.10.510.10:FF:000574">
    <property type="entry name" value="Cell division related protein kinase 2"/>
    <property type="match status" value="1"/>
</dbReference>
<dbReference type="GO" id="GO:0005737">
    <property type="term" value="C:cytoplasm"/>
    <property type="evidence" value="ECO:0007669"/>
    <property type="project" value="TreeGrafter"/>
</dbReference>
<dbReference type="Pfam" id="PF00069">
    <property type="entry name" value="Pkinase"/>
    <property type="match status" value="1"/>
</dbReference>
<name>A0A8H7RFG3_9FUNG</name>
<sequence length="435" mass="49614">MAENIPPPIPRHIRTTKLTVAPDIPHPPPTSSTNNASTSLSTTDVFQDTEDTTNTEPTTIHNNETTTESTNGVSIVEKEDKKQVDKKKPLKDLEETKESTNNEKAKPIAVERKPDSQEATVKKEEEYDELANPFDLAGYQKLSKIGEGTYGVVFKARQKTSNKLVALKKIRLNLQEGVPTTTIREVAILKEMDHENIVKLVDMIQRDATIYLVFDFFEVDLRKYMDTVKRPGLTEKHIKSFMHQLLRGLHYCHSHRILHRDLKPQNLLIDRHGKLTIADLGLSRAFGVPMRTYTHQVITLWYRAPEILLGSPHYSTAVDMWSVGCIMAEMITLRPLFPGGAQIDQLFRVFRELGTPNEEIWPGISTLPDFNPNFPPWKPKDLRTSFEKHRHSIVLPDSAYNLLRSMLAYDPVARISAVKAEEDVYFYDDITMLTL</sequence>
<dbReference type="PROSITE" id="PS50011">
    <property type="entry name" value="PROTEIN_KINASE_DOM"/>
    <property type="match status" value="1"/>
</dbReference>
<keyword evidence="16" id="KW-1185">Reference proteome</keyword>
<evidence type="ECO:0000256" key="6">
    <source>
        <dbReference type="ARBA" id="ARBA00022777"/>
    </source>
</evidence>
<feature type="domain" description="Protein kinase" evidence="14">
    <location>
        <begin position="139"/>
        <end position="426"/>
    </location>
</feature>
<dbReference type="SUPFAM" id="SSF56112">
    <property type="entry name" value="Protein kinase-like (PK-like)"/>
    <property type="match status" value="1"/>
</dbReference>
<accession>A0A8H7RFG3</accession>
<dbReference type="GO" id="GO:0010389">
    <property type="term" value="P:regulation of G2/M transition of mitotic cell cycle"/>
    <property type="evidence" value="ECO:0007669"/>
    <property type="project" value="TreeGrafter"/>
</dbReference>
<proteinExistence type="inferred from homology"/>
<dbReference type="GO" id="GO:0005634">
    <property type="term" value="C:nucleus"/>
    <property type="evidence" value="ECO:0007669"/>
    <property type="project" value="TreeGrafter"/>
</dbReference>
<evidence type="ECO:0000256" key="13">
    <source>
        <dbReference type="SAM" id="MobiDB-lite"/>
    </source>
</evidence>
<evidence type="ECO:0000256" key="1">
    <source>
        <dbReference type="ARBA" id="ARBA00006485"/>
    </source>
</evidence>
<evidence type="ECO:0000256" key="10">
    <source>
        <dbReference type="ARBA" id="ARBA00048367"/>
    </source>
</evidence>
<dbReference type="EC" id="2.7.11.22" evidence="2"/>
<dbReference type="PROSITE" id="PS00108">
    <property type="entry name" value="PROTEIN_KINASE_ST"/>
    <property type="match status" value="1"/>
</dbReference>
<dbReference type="InterPro" id="IPR011009">
    <property type="entry name" value="Kinase-like_dom_sf"/>
</dbReference>
<reference evidence="15" key="1">
    <citation type="submission" date="2020-12" db="EMBL/GenBank/DDBJ databases">
        <title>Metabolic potential, ecology and presence of endohyphal bacteria is reflected in genomic diversity of Mucoromycotina.</title>
        <authorList>
            <person name="Muszewska A."/>
            <person name="Okrasinska A."/>
            <person name="Steczkiewicz K."/>
            <person name="Drgas O."/>
            <person name="Orlowska M."/>
            <person name="Perlinska-Lenart U."/>
            <person name="Aleksandrzak-Piekarczyk T."/>
            <person name="Szatraj K."/>
            <person name="Zielenkiewicz U."/>
            <person name="Pilsyk S."/>
            <person name="Malc E."/>
            <person name="Mieczkowski P."/>
            <person name="Kruszewska J.S."/>
            <person name="Biernat P."/>
            <person name="Pawlowska J."/>
        </authorList>
    </citation>
    <scope>NUCLEOTIDE SEQUENCE</scope>
    <source>
        <strain evidence="15">CBS 226.32</strain>
    </source>
</reference>
<protein>
    <recommendedName>
        <fullName evidence="8">Cyclin-dependent kinase 1</fullName>
        <ecNumber evidence="2">2.7.11.22</ecNumber>
    </recommendedName>
</protein>
<comment type="catalytic activity">
    <reaction evidence="10">
        <text>L-seryl-[protein] + ATP = O-phospho-L-seryl-[protein] + ADP + H(+)</text>
        <dbReference type="Rhea" id="RHEA:17989"/>
        <dbReference type="Rhea" id="RHEA-COMP:9863"/>
        <dbReference type="Rhea" id="RHEA-COMP:11604"/>
        <dbReference type="ChEBI" id="CHEBI:15378"/>
        <dbReference type="ChEBI" id="CHEBI:29999"/>
        <dbReference type="ChEBI" id="CHEBI:30616"/>
        <dbReference type="ChEBI" id="CHEBI:83421"/>
        <dbReference type="ChEBI" id="CHEBI:456216"/>
        <dbReference type="EC" id="2.7.11.22"/>
    </reaction>
</comment>
<dbReference type="InterPro" id="IPR050108">
    <property type="entry name" value="CDK"/>
</dbReference>
<comment type="catalytic activity">
    <reaction evidence="9">
        <text>L-threonyl-[protein] + ATP = O-phospho-L-threonyl-[protein] + ADP + H(+)</text>
        <dbReference type="Rhea" id="RHEA:46608"/>
        <dbReference type="Rhea" id="RHEA-COMP:11060"/>
        <dbReference type="Rhea" id="RHEA-COMP:11605"/>
        <dbReference type="ChEBI" id="CHEBI:15378"/>
        <dbReference type="ChEBI" id="CHEBI:30013"/>
        <dbReference type="ChEBI" id="CHEBI:30616"/>
        <dbReference type="ChEBI" id="CHEBI:61977"/>
        <dbReference type="ChEBI" id="CHEBI:456216"/>
        <dbReference type="EC" id="2.7.11.22"/>
    </reaction>
</comment>
<dbReference type="FunFam" id="3.30.200.20:FF:000375">
    <property type="entry name" value="Cell division related protein kinase 2"/>
    <property type="match status" value="1"/>
</dbReference>
<dbReference type="OrthoDB" id="1732493at2759"/>
<feature type="compositionally biased region" description="Low complexity" evidence="13">
    <location>
        <begin position="54"/>
        <end position="71"/>
    </location>
</feature>
<dbReference type="SMART" id="SM00220">
    <property type="entry name" value="S_TKc"/>
    <property type="match status" value="1"/>
</dbReference>
<dbReference type="GO" id="GO:0005524">
    <property type="term" value="F:ATP binding"/>
    <property type="evidence" value="ECO:0007669"/>
    <property type="project" value="UniProtKB-UniRule"/>
</dbReference>
<feature type="binding site" evidence="11">
    <location>
        <position position="168"/>
    </location>
    <ligand>
        <name>ATP</name>
        <dbReference type="ChEBI" id="CHEBI:30616"/>
    </ligand>
</feature>
<evidence type="ECO:0000256" key="4">
    <source>
        <dbReference type="ARBA" id="ARBA00022679"/>
    </source>
</evidence>
<keyword evidence="5 11" id="KW-0547">Nucleotide-binding</keyword>
<evidence type="ECO:0000256" key="11">
    <source>
        <dbReference type="PROSITE-ProRule" id="PRU10141"/>
    </source>
</evidence>
<dbReference type="AlphaFoldDB" id="A0A8H7RFG3"/>
<dbReference type="Gene3D" id="3.30.200.20">
    <property type="entry name" value="Phosphorylase Kinase, domain 1"/>
    <property type="match status" value="1"/>
</dbReference>
<evidence type="ECO:0000256" key="5">
    <source>
        <dbReference type="ARBA" id="ARBA00022741"/>
    </source>
</evidence>
<feature type="compositionally biased region" description="Basic and acidic residues" evidence="13">
    <location>
        <begin position="76"/>
        <end position="125"/>
    </location>
</feature>
<feature type="region of interest" description="Disordered" evidence="13">
    <location>
        <begin position="1"/>
        <end position="126"/>
    </location>
</feature>
<comment type="caution">
    <text evidence="15">The sequence shown here is derived from an EMBL/GenBank/DDBJ whole genome shotgun (WGS) entry which is preliminary data.</text>
</comment>
<evidence type="ECO:0000256" key="7">
    <source>
        <dbReference type="ARBA" id="ARBA00022840"/>
    </source>
</evidence>
<evidence type="ECO:0000313" key="15">
    <source>
        <dbReference type="EMBL" id="KAG2210191.1"/>
    </source>
</evidence>
<dbReference type="InterPro" id="IPR008271">
    <property type="entry name" value="Ser/Thr_kinase_AS"/>
</dbReference>
<evidence type="ECO:0000256" key="8">
    <source>
        <dbReference type="ARBA" id="ARBA00039266"/>
    </source>
</evidence>
<evidence type="ECO:0000313" key="16">
    <source>
        <dbReference type="Proteomes" id="UP000650833"/>
    </source>
</evidence>
<dbReference type="GO" id="GO:0007165">
    <property type="term" value="P:signal transduction"/>
    <property type="evidence" value="ECO:0007669"/>
    <property type="project" value="TreeGrafter"/>
</dbReference>
<dbReference type="Proteomes" id="UP000650833">
    <property type="component" value="Unassembled WGS sequence"/>
</dbReference>
<evidence type="ECO:0000256" key="2">
    <source>
        <dbReference type="ARBA" id="ARBA00012425"/>
    </source>
</evidence>
<dbReference type="GO" id="GO:0004693">
    <property type="term" value="F:cyclin-dependent protein serine/threonine kinase activity"/>
    <property type="evidence" value="ECO:0007669"/>
    <property type="project" value="UniProtKB-EC"/>
</dbReference>
<comment type="similarity">
    <text evidence="1">Belongs to the protein kinase superfamily. CMGC Ser/Thr protein kinase family. CDC2/CDKX subfamily.</text>
</comment>
<dbReference type="PANTHER" id="PTHR24056">
    <property type="entry name" value="CELL DIVISION PROTEIN KINASE"/>
    <property type="match status" value="1"/>
</dbReference>